<dbReference type="InterPro" id="IPR016154">
    <property type="entry name" value="Heat_shock_Hsp33_C"/>
</dbReference>
<dbReference type="Proteomes" id="UP000035800">
    <property type="component" value="Chromosome I"/>
</dbReference>
<reference evidence="6" key="2">
    <citation type="submission" date="2013-09" db="EMBL/GenBank/DDBJ databases">
        <authorList>
            <person name="Yang C.-W."/>
        </authorList>
    </citation>
    <scope>NUCLEOTIDE SEQUENCE</scope>
    <source>
        <strain evidence="6">LT 821</strain>
    </source>
</reference>
<proteinExistence type="predicted"/>
<evidence type="ECO:0000256" key="1">
    <source>
        <dbReference type="ARBA" id="ARBA00022490"/>
    </source>
</evidence>
<dbReference type="SUPFAM" id="SSF64397">
    <property type="entry name" value="Hsp33 domain"/>
    <property type="match status" value="1"/>
</dbReference>
<dbReference type="InterPro" id="IPR016153">
    <property type="entry name" value="Heat_shock_Hsp33_N"/>
</dbReference>
<evidence type="ECO:0000256" key="5">
    <source>
        <dbReference type="ARBA" id="ARBA00023284"/>
    </source>
</evidence>
<evidence type="ECO:0000256" key="3">
    <source>
        <dbReference type="ARBA" id="ARBA00023157"/>
    </source>
</evidence>
<dbReference type="InterPro" id="IPR000397">
    <property type="entry name" value="Heat_shock_Hsp33"/>
</dbReference>
<dbReference type="GO" id="GO:0042026">
    <property type="term" value="P:protein refolding"/>
    <property type="evidence" value="ECO:0007669"/>
    <property type="project" value="TreeGrafter"/>
</dbReference>
<dbReference type="AlphaFoldDB" id="K8XYB6"/>
<keyword evidence="3" id="KW-1015">Disulfide bond</keyword>
<name>K8XYB6_9LEPT</name>
<dbReference type="STRING" id="758847.LSS_15221"/>
<keyword evidence="4" id="KW-0143">Chaperone</keyword>
<dbReference type="Gene3D" id="3.90.1280.10">
    <property type="entry name" value="HSP33 redox switch-like"/>
    <property type="match status" value="1"/>
</dbReference>
<dbReference type="PANTHER" id="PTHR30111:SF1">
    <property type="entry name" value="33 KDA CHAPERONIN"/>
    <property type="match status" value="1"/>
</dbReference>
<dbReference type="CDD" id="cd00498">
    <property type="entry name" value="Hsp33"/>
    <property type="match status" value="1"/>
</dbReference>
<keyword evidence="5" id="KW-0676">Redox-active center</keyword>
<protein>
    <submittedName>
        <fullName evidence="6">Molecular chaperone Hsp33</fullName>
    </submittedName>
</protein>
<sequence length="302" mass="34932">MRYLRNFKTSFLAAKDFMQNQDSLIYGVLPDIHFRYSVVEISYSLTAASNLHNLDDSRTELLAKTMIGAFFLADQIKEDTKVSLQIQFNEDSPIHSVLAYSDRQGRMKAVLRERPEENIEPGKMTEEYSGILKVFRWKDGVCIYQSVVPYLNKSFEENFQNYLNSSEQIVCFVTLYIRKNGFHWDVRGVLLQSLPEAKEEHIQKIASLSGQINAEANEFLGKDIYNCLNKIGETTRSAVQILEEGQPEFRCDCSENKIRELIQTLGKEEVMQILDEVGMIEVTCEFCTSVYRFEREKVSELF</sequence>
<dbReference type="SUPFAM" id="SSF118352">
    <property type="entry name" value="HSP33 redox switch-like"/>
    <property type="match status" value="1"/>
</dbReference>
<gene>
    <name evidence="6" type="ORF">LSS_15221</name>
</gene>
<dbReference type="PIRSF" id="PIRSF005261">
    <property type="entry name" value="Heat_shock_Hsp33"/>
    <property type="match status" value="1"/>
</dbReference>
<evidence type="ECO:0000256" key="2">
    <source>
        <dbReference type="ARBA" id="ARBA00022833"/>
    </source>
</evidence>
<evidence type="ECO:0000256" key="4">
    <source>
        <dbReference type="ARBA" id="ARBA00023186"/>
    </source>
</evidence>
<dbReference type="EMBL" id="CP006694">
    <property type="protein sequence ID" value="EKT85861.2"/>
    <property type="molecule type" value="Genomic_DNA"/>
</dbReference>
<organism evidence="6">
    <name type="scientific">Leptospira santarosai serovar Shermani str. LT 821</name>
    <dbReference type="NCBI Taxonomy" id="758847"/>
    <lineage>
        <taxon>Bacteria</taxon>
        <taxon>Pseudomonadati</taxon>
        <taxon>Spirochaetota</taxon>
        <taxon>Spirochaetia</taxon>
        <taxon>Leptospirales</taxon>
        <taxon>Leptospiraceae</taxon>
        <taxon>Leptospira</taxon>
    </lineage>
</organism>
<keyword evidence="1" id="KW-0963">Cytoplasm</keyword>
<dbReference type="GO" id="GO:0044183">
    <property type="term" value="F:protein folding chaperone"/>
    <property type="evidence" value="ECO:0007669"/>
    <property type="project" value="TreeGrafter"/>
</dbReference>
<evidence type="ECO:0000313" key="6">
    <source>
        <dbReference type="EMBL" id="EKT85861.2"/>
    </source>
</evidence>
<reference evidence="6" key="1">
    <citation type="journal article" date="2012" name="Gene">
        <title>Sequence of Leptospira santarosai serovar Shermani genome and prediction of virulence-associated genes.</title>
        <authorList>
            <person name="Chou L.F."/>
            <person name="Chen Y.T."/>
            <person name="Lu C.W."/>
            <person name="Ko Y.C."/>
            <person name="Tang C.Y."/>
            <person name="Pan M.J."/>
            <person name="Tian Y.C."/>
            <person name="Chiu C.H."/>
            <person name="Hung C.C."/>
            <person name="Yang C.W."/>
        </authorList>
    </citation>
    <scope>NUCLEOTIDE SEQUENCE [LARGE SCALE GENOMIC DNA]</scope>
    <source>
        <strain evidence="6">LT 821</strain>
    </source>
</reference>
<dbReference type="GO" id="GO:0005737">
    <property type="term" value="C:cytoplasm"/>
    <property type="evidence" value="ECO:0007669"/>
    <property type="project" value="InterPro"/>
</dbReference>
<dbReference type="KEGG" id="lst:LSS_15221"/>
<accession>K8XYB6</accession>
<reference evidence="6" key="3">
    <citation type="journal article" date="2014" name="Emerg. Microbes Infect.">
        <title>Potential impact on kidney infection: a whole-genome analysis of Leptospira santarosai serovar Shermani.</title>
        <authorList>
            <person name="Chou L.F."/>
            <person name="Chen T.W."/>
            <person name="Ko Y.C."/>
            <person name="Pan M.J."/>
            <person name="Tian Y.C."/>
            <person name="Chiu C.H."/>
            <person name="Tang P."/>
            <person name="Hung C.C."/>
            <person name="Yang C.W."/>
        </authorList>
    </citation>
    <scope>NUCLEOTIDE SEQUENCE</scope>
    <source>
        <strain evidence="6">LT 821</strain>
    </source>
</reference>
<dbReference type="GO" id="GO:0051082">
    <property type="term" value="F:unfolded protein binding"/>
    <property type="evidence" value="ECO:0007669"/>
    <property type="project" value="InterPro"/>
</dbReference>
<dbReference type="Gene3D" id="3.55.30.10">
    <property type="entry name" value="Hsp33 domain"/>
    <property type="match status" value="1"/>
</dbReference>
<dbReference type="PANTHER" id="PTHR30111">
    <property type="entry name" value="33 KDA CHAPERONIN"/>
    <property type="match status" value="1"/>
</dbReference>
<keyword evidence="2" id="KW-0862">Zinc</keyword>
<dbReference type="Pfam" id="PF01430">
    <property type="entry name" value="HSP33"/>
    <property type="match status" value="1"/>
</dbReference>